<dbReference type="RefSeq" id="WP_099386414.1">
    <property type="nucleotide sequence ID" value="NZ_JANSWH010000072.1"/>
</dbReference>
<dbReference type="EMBL" id="PDYG01000074">
    <property type="protein sequence ID" value="PHU37123.1"/>
    <property type="molecule type" value="Genomic_DNA"/>
</dbReference>
<dbReference type="AlphaFoldDB" id="A0A2G3E1Y7"/>
<sequence>MSKMSELSAMIDNLISCGETLAETGRALKEFYSGTEEIAPAKPEKKTRKQDAAPAESPAEKQYSKEEVRGILAKKANEADGRFKADVKAIVQKYGNGGSLTDVDAKDYAALVAEVEGLTDA</sequence>
<protein>
    <recommendedName>
        <fullName evidence="4">rRNA biogenesis protein rrp5</fullName>
    </recommendedName>
</protein>
<proteinExistence type="predicted"/>
<evidence type="ECO:0000256" key="1">
    <source>
        <dbReference type="SAM" id="MobiDB-lite"/>
    </source>
</evidence>
<evidence type="ECO:0000313" key="3">
    <source>
        <dbReference type="Proteomes" id="UP000224563"/>
    </source>
</evidence>
<organism evidence="2 3">
    <name type="scientific">Agathobacter ruminis</name>
    <dbReference type="NCBI Taxonomy" id="1712665"/>
    <lineage>
        <taxon>Bacteria</taxon>
        <taxon>Bacillati</taxon>
        <taxon>Bacillota</taxon>
        <taxon>Clostridia</taxon>
        <taxon>Lachnospirales</taxon>
        <taxon>Lachnospiraceae</taxon>
        <taxon>Agathobacter</taxon>
    </lineage>
</organism>
<dbReference type="Proteomes" id="UP000224563">
    <property type="component" value="Unassembled WGS sequence"/>
</dbReference>
<keyword evidence="3" id="KW-1185">Reference proteome</keyword>
<reference evidence="2 3" key="2">
    <citation type="submission" date="2017-10" db="EMBL/GenBank/DDBJ databases">
        <authorList>
            <person name="Banno H."/>
            <person name="Chua N.-H."/>
        </authorList>
    </citation>
    <scope>NUCLEOTIDE SEQUENCE [LARGE SCALE GENOMIC DNA]</scope>
    <source>
        <strain evidence="2 3">JK623</strain>
    </source>
</reference>
<comment type="caution">
    <text evidence="2">The sequence shown here is derived from an EMBL/GenBank/DDBJ whole genome shotgun (WGS) entry which is preliminary data.</text>
</comment>
<feature type="region of interest" description="Disordered" evidence="1">
    <location>
        <begin position="35"/>
        <end position="66"/>
    </location>
</feature>
<name>A0A2G3E1Y7_9FIRM</name>
<evidence type="ECO:0008006" key="4">
    <source>
        <dbReference type="Google" id="ProtNLM"/>
    </source>
</evidence>
<accession>A0A2G3E1Y7</accession>
<reference evidence="2 3" key="1">
    <citation type="submission" date="2017-10" db="EMBL/GenBank/DDBJ databases">
        <title>Resolving the taxonomy of Roseburia spp., Eubacterium rectale and Agathobacter spp. through phylogenomic analysis.</title>
        <authorList>
            <person name="Sheridan P.O."/>
            <person name="Walker A.W."/>
            <person name="Duncan S.H."/>
            <person name="Scott K.P."/>
            <person name="Toole P.W.O."/>
            <person name="Luis P."/>
            <person name="Flint H.J."/>
        </authorList>
    </citation>
    <scope>NUCLEOTIDE SEQUENCE [LARGE SCALE GENOMIC DNA]</scope>
    <source>
        <strain evidence="2 3">JK623</strain>
    </source>
</reference>
<gene>
    <name evidence="2" type="ORF">CSX02_08890</name>
</gene>
<evidence type="ECO:0000313" key="2">
    <source>
        <dbReference type="EMBL" id="PHU37123.1"/>
    </source>
</evidence>